<feature type="region of interest" description="Disordered" evidence="1">
    <location>
        <begin position="294"/>
        <end position="314"/>
    </location>
</feature>
<dbReference type="Gene3D" id="3.90.1750.20">
    <property type="entry name" value="Putative Large Serine Recombinase, Chain B, Domain 2"/>
    <property type="match status" value="1"/>
</dbReference>
<dbReference type="EMBL" id="BAAANN010000001">
    <property type="protein sequence ID" value="GAA1937530.1"/>
    <property type="molecule type" value="Genomic_DNA"/>
</dbReference>
<dbReference type="Proteomes" id="UP001501116">
    <property type="component" value="Unassembled WGS sequence"/>
</dbReference>
<dbReference type="PANTHER" id="PTHR30461:SF23">
    <property type="entry name" value="DNA RECOMBINASE-RELATED"/>
    <property type="match status" value="1"/>
</dbReference>
<evidence type="ECO:0000256" key="1">
    <source>
        <dbReference type="SAM" id="MobiDB-lite"/>
    </source>
</evidence>
<dbReference type="SMART" id="SM00857">
    <property type="entry name" value="Resolvase"/>
    <property type="match status" value="1"/>
</dbReference>
<feature type="compositionally biased region" description="Gly residues" evidence="1">
    <location>
        <begin position="299"/>
        <end position="310"/>
    </location>
</feature>
<proteinExistence type="predicted"/>
<feature type="domain" description="Recombinase" evidence="2">
    <location>
        <begin position="191"/>
        <end position="351"/>
    </location>
</feature>
<evidence type="ECO:0000313" key="4">
    <source>
        <dbReference type="Proteomes" id="UP001501116"/>
    </source>
</evidence>
<keyword evidence="4" id="KW-1185">Reference proteome</keyword>
<dbReference type="InterPro" id="IPR050639">
    <property type="entry name" value="SSR_resolvase"/>
</dbReference>
<dbReference type="InterPro" id="IPR011109">
    <property type="entry name" value="DNA_bind_recombinase_dom"/>
</dbReference>
<dbReference type="SUPFAM" id="SSF53041">
    <property type="entry name" value="Resolvase-like"/>
    <property type="match status" value="1"/>
</dbReference>
<dbReference type="InterPro" id="IPR006119">
    <property type="entry name" value="Resolv_N"/>
</dbReference>
<dbReference type="InterPro" id="IPR025827">
    <property type="entry name" value="Zn_ribbon_recom_dom"/>
</dbReference>
<dbReference type="PROSITE" id="PS51737">
    <property type="entry name" value="RECOMBINASE_DNA_BIND"/>
    <property type="match status" value="1"/>
</dbReference>
<organism evidence="3 4">
    <name type="scientific">Amycolatopsis minnesotensis</name>
    <dbReference type="NCBI Taxonomy" id="337894"/>
    <lineage>
        <taxon>Bacteria</taxon>
        <taxon>Bacillati</taxon>
        <taxon>Actinomycetota</taxon>
        <taxon>Actinomycetes</taxon>
        <taxon>Pseudonocardiales</taxon>
        <taxon>Pseudonocardiaceae</taxon>
        <taxon>Amycolatopsis</taxon>
    </lineage>
</organism>
<dbReference type="Gene3D" id="3.40.50.1390">
    <property type="entry name" value="Resolvase, N-terminal catalytic domain"/>
    <property type="match status" value="1"/>
</dbReference>
<dbReference type="InterPro" id="IPR038109">
    <property type="entry name" value="DNA_bind_recomb_sf"/>
</dbReference>
<sequence length="517" mass="56903">MGRLAAAEFVEAVAARRGSLRAPGGAVEGVRFAFYGRMSTSEFQDAQTSRAWQRGVSDELVDGVGEVVVEFFDEGRSRRWSWRDRPSASALLAAAENRDCEFDAVVVGEYERAFHGDQFREVVAQLNAVGVQVWLPEAGGPVELNSPVHLALMTLLGAQAQREVARARHRVMAAMRAQTRLQGRFLGGRPPYGYRLADGGPHPNAVHVRWGRRLHVLEPDPGAAQWVRWMFAERARGRSVASLVRELNDRGVPCPSSADPTRNSHRSGTRWIVRTVGMILENPRCTGRQVWNRQTTKGHGVGGRSGGRGSGTVRRNSVREWEVSEQLAHTPLVDETTFIAVQRIRAGRPTKDGATREYALAGLVACGVCGRRMDAHWVHGRPGHRCRHGYTTATPRSDHAPRNVYAREEHLLETVVGLLHQDGQAEGHSLLDVGECLRRRGLELVCSHKGRELQLTAARKIVSLPISSSQTTLALDWNLRTGDAAARREGDAKDRHSVHLAGIEKPLSSGGDVHTSK</sequence>
<dbReference type="PANTHER" id="PTHR30461">
    <property type="entry name" value="DNA-INVERTASE FROM LAMBDOID PROPHAGE"/>
    <property type="match status" value="1"/>
</dbReference>
<dbReference type="Pfam" id="PF00239">
    <property type="entry name" value="Resolvase"/>
    <property type="match status" value="1"/>
</dbReference>
<protein>
    <recommendedName>
        <fullName evidence="2">Recombinase domain-containing protein</fullName>
    </recommendedName>
</protein>
<gene>
    <name evidence="3" type="ORF">GCM10009754_00700</name>
</gene>
<evidence type="ECO:0000313" key="3">
    <source>
        <dbReference type="EMBL" id="GAA1937530.1"/>
    </source>
</evidence>
<feature type="compositionally biased region" description="Basic and acidic residues" evidence="1">
    <location>
        <begin position="488"/>
        <end position="497"/>
    </location>
</feature>
<comment type="caution">
    <text evidence="3">The sequence shown here is derived from an EMBL/GenBank/DDBJ whole genome shotgun (WGS) entry which is preliminary data.</text>
</comment>
<dbReference type="Pfam" id="PF07508">
    <property type="entry name" value="Recombinase"/>
    <property type="match status" value="1"/>
</dbReference>
<dbReference type="Pfam" id="PF13408">
    <property type="entry name" value="Zn_ribbon_recom"/>
    <property type="match status" value="1"/>
</dbReference>
<evidence type="ECO:0000259" key="2">
    <source>
        <dbReference type="PROSITE" id="PS51737"/>
    </source>
</evidence>
<feature type="region of interest" description="Disordered" evidence="1">
    <location>
        <begin position="488"/>
        <end position="517"/>
    </location>
</feature>
<dbReference type="InterPro" id="IPR036162">
    <property type="entry name" value="Resolvase-like_N_sf"/>
</dbReference>
<reference evidence="3 4" key="1">
    <citation type="journal article" date="2019" name="Int. J. Syst. Evol. Microbiol.">
        <title>The Global Catalogue of Microorganisms (GCM) 10K type strain sequencing project: providing services to taxonomists for standard genome sequencing and annotation.</title>
        <authorList>
            <consortium name="The Broad Institute Genomics Platform"/>
            <consortium name="The Broad Institute Genome Sequencing Center for Infectious Disease"/>
            <person name="Wu L."/>
            <person name="Ma J."/>
        </authorList>
    </citation>
    <scope>NUCLEOTIDE SEQUENCE [LARGE SCALE GENOMIC DNA]</scope>
    <source>
        <strain evidence="3 4">JCM 14545</strain>
    </source>
</reference>
<accession>A0ABN2PX87</accession>
<name>A0ABN2PX87_9PSEU</name>